<accession>A0ABQ5KLB1</accession>
<sequence length="294" mass="32297">MECLKEICVIPVQHLRDVPYCPIGICAISGEYLRDTSSFPLLKVFSLKHNVEPASEVCSVCKKECYGLAGSSRAIGPFITINVPYHTILQTYNKEIYKIKTQGILQHIITQDHQDKVRTLIGNELLFPGSKSALIRVVTKAMMRSSTPPERVSELYSEDVIKTVCSVGASASVPSPFQVRKCSLSLSQEAVSSFVESSSFFSLILDSGNKNSCHDLAIIAQSSKEVILLGLIDIFQLRKKLTSSEVVEIEDSSESDSEEESAKKEEWSCDDSLSISDGDKNDPLPLAVISSNIL</sequence>
<reference evidence="2" key="1">
    <citation type="submission" date="2022-03" db="EMBL/GenBank/DDBJ databases">
        <title>Draft genome sequence of Aduncisulcus paluster, a free-living microaerophilic Fornicata.</title>
        <authorList>
            <person name="Yuyama I."/>
            <person name="Kume K."/>
            <person name="Tamura T."/>
            <person name="Inagaki Y."/>
            <person name="Hashimoto T."/>
        </authorList>
    </citation>
    <scope>NUCLEOTIDE SEQUENCE</scope>
    <source>
        <strain evidence="2">NY0171</strain>
    </source>
</reference>
<protein>
    <submittedName>
        <fullName evidence="2">Uncharacterized protein</fullName>
    </submittedName>
</protein>
<dbReference type="Proteomes" id="UP001057375">
    <property type="component" value="Unassembled WGS sequence"/>
</dbReference>
<feature type="non-terminal residue" evidence="2">
    <location>
        <position position="294"/>
    </location>
</feature>
<evidence type="ECO:0000313" key="2">
    <source>
        <dbReference type="EMBL" id="GKT31720.1"/>
    </source>
</evidence>
<dbReference type="EMBL" id="BQXS01009725">
    <property type="protein sequence ID" value="GKT31720.1"/>
    <property type="molecule type" value="Genomic_DNA"/>
</dbReference>
<gene>
    <name evidence="2" type="ORF">ADUPG1_006089</name>
</gene>
<comment type="caution">
    <text evidence="2">The sequence shown here is derived from an EMBL/GenBank/DDBJ whole genome shotgun (WGS) entry which is preliminary data.</text>
</comment>
<organism evidence="2 3">
    <name type="scientific">Aduncisulcus paluster</name>
    <dbReference type="NCBI Taxonomy" id="2918883"/>
    <lineage>
        <taxon>Eukaryota</taxon>
        <taxon>Metamonada</taxon>
        <taxon>Carpediemonas-like organisms</taxon>
        <taxon>Aduncisulcus</taxon>
    </lineage>
</organism>
<evidence type="ECO:0000256" key="1">
    <source>
        <dbReference type="SAM" id="MobiDB-lite"/>
    </source>
</evidence>
<evidence type="ECO:0000313" key="3">
    <source>
        <dbReference type="Proteomes" id="UP001057375"/>
    </source>
</evidence>
<name>A0ABQ5KLB1_9EUKA</name>
<proteinExistence type="predicted"/>
<keyword evidence="3" id="KW-1185">Reference proteome</keyword>
<feature type="region of interest" description="Disordered" evidence="1">
    <location>
        <begin position="248"/>
        <end position="283"/>
    </location>
</feature>
<feature type="compositionally biased region" description="Acidic residues" evidence="1">
    <location>
        <begin position="248"/>
        <end position="259"/>
    </location>
</feature>